<dbReference type="Proteomes" id="UP000000437">
    <property type="component" value="Chromosome 4"/>
</dbReference>
<proteinExistence type="predicted"/>
<accession>A0AC58JF00</accession>
<gene>
    <name evidence="2" type="primary">si:ch73-170d6.4</name>
</gene>
<name>A0AC58JF00_DANRE</name>
<organism evidence="1 2">
    <name type="scientific">Danio rerio</name>
    <name type="common">Zebrafish</name>
    <name type="synonym">Brachydanio rerio</name>
    <dbReference type="NCBI Taxonomy" id="7955"/>
    <lineage>
        <taxon>Eukaryota</taxon>
        <taxon>Metazoa</taxon>
        <taxon>Chordata</taxon>
        <taxon>Craniata</taxon>
        <taxon>Vertebrata</taxon>
        <taxon>Euteleostomi</taxon>
        <taxon>Actinopterygii</taxon>
        <taxon>Neopterygii</taxon>
        <taxon>Teleostei</taxon>
        <taxon>Ostariophysi</taxon>
        <taxon>Cypriniformes</taxon>
        <taxon>Danionidae</taxon>
        <taxon>Danioninae</taxon>
        <taxon>Danio</taxon>
    </lineage>
</organism>
<protein>
    <submittedName>
        <fullName evidence="2">Phospholipid scramblase 1-like isoform X1</fullName>
    </submittedName>
</protein>
<evidence type="ECO:0000313" key="2">
    <source>
        <dbReference type="RefSeq" id="XP_073805059.1"/>
    </source>
</evidence>
<evidence type="ECO:0000313" key="1">
    <source>
        <dbReference type="Proteomes" id="UP000000437"/>
    </source>
</evidence>
<reference evidence="2" key="1">
    <citation type="submission" date="2025-08" db="UniProtKB">
        <authorList>
            <consortium name="RefSeq"/>
        </authorList>
    </citation>
    <scope>IDENTIFICATION</scope>
    <source>
        <strain evidence="2">Tuebingen</strain>
        <tissue evidence="2">Fibroblasts and whole tissue</tissue>
    </source>
</reference>
<keyword evidence="1" id="KW-1185">Reference proteome</keyword>
<dbReference type="RefSeq" id="XP_073805059.1">
    <property type="nucleotide sequence ID" value="XM_073948958.1"/>
</dbReference>
<sequence>MRTSVTAKLTIYISLVKSNMELSEFTTMMPGPDPYRFSELETLTMIDQFFIYKERNMDECIDEVCCGKNLDIRYTVKDDIGNHVFSILEDSDYCSRNIHTGRSFTMNIVNDSNKEVIRLEHPFICWSCSGHEVEVQSPPGVPVGHVRQNWHVCQPKFTVENNQREPEFKIVGPCVPLSFCVDQEFELVSLSGSAFGKIVKPFSCSCVNVNADFVLQFPVNLEDKMKATLLGACVLIVNIVKMLFICFISLSHIVINYK</sequence>